<feature type="chain" id="PRO_5016787070" evidence="4">
    <location>
        <begin position="22"/>
        <end position="323"/>
    </location>
</feature>
<dbReference type="PROSITE" id="PS50005">
    <property type="entry name" value="TPR"/>
    <property type="match status" value="2"/>
</dbReference>
<feature type="repeat" description="TPR" evidence="3">
    <location>
        <begin position="89"/>
        <end position="122"/>
    </location>
</feature>
<dbReference type="PANTHER" id="PTHR44858">
    <property type="entry name" value="TETRATRICOPEPTIDE REPEAT PROTEIN 6"/>
    <property type="match status" value="1"/>
</dbReference>
<gene>
    <name evidence="5" type="ORF">AHMF7616_02530</name>
</gene>
<feature type="repeat" description="TPR" evidence="3">
    <location>
        <begin position="55"/>
        <end position="88"/>
    </location>
</feature>
<dbReference type="PANTHER" id="PTHR44858:SF1">
    <property type="entry name" value="UDP-N-ACETYLGLUCOSAMINE--PEPTIDE N-ACETYLGLUCOSAMINYLTRANSFERASE SPINDLY-RELATED"/>
    <property type="match status" value="1"/>
</dbReference>
<comment type="caution">
    <text evidence="5">The sequence shown here is derived from an EMBL/GenBank/DDBJ whole genome shotgun (WGS) entry which is preliminary data.</text>
</comment>
<accession>A0A369QG61</accession>
<evidence type="ECO:0000256" key="2">
    <source>
        <dbReference type="ARBA" id="ARBA00022803"/>
    </source>
</evidence>
<keyword evidence="1" id="KW-0677">Repeat</keyword>
<dbReference type="SMART" id="SM00028">
    <property type="entry name" value="TPR"/>
    <property type="match status" value="4"/>
</dbReference>
<dbReference type="GO" id="GO:0004674">
    <property type="term" value="F:protein serine/threonine kinase activity"/>
    <property type="evidence" value="ECO:0007669"/>
    <property type="project" value="UniProtKB-KW"/>
</dbReference>
<keyword evidence="2 3" id="KW-0802">TPR repeat</keyword>
<evidence type="ECO:0000256" key="4">
    <source>
        <dbReference type="SAM" id="SignalP"/>
    </source>
</evidence>
<dbReference type="InterPro" id="IPR011990">
    <property type="entry name" value="TPR-like_helical_dom_sf"/>
</dbReference>
<keyword evidence="6" id="KW-1185">Reference proteome</keyword>
<keyword evidence="5" id="KW-0808">Transferase</keyword>
<sequence length="323" mass="37139">MKNIFTVVLTFFALAVFGQTAQEHLQNGIVKHKQQDFKGAIKEYDKALKTDRDLKDAYFNRGTCELAIKNYNSALQDFTKAIELDPKYIKAYYSRATVYASQEKYLESLPDLDKVIELDTNFPNALTLRGQIRAQSGNKSGACEDFTKAKTNGDPQASKYLNQFCGNEQLTGESLVLNWPEKENWKIGNSQENEEMAVIELIHTNEKLDNWTEFGYMSSIKGVTNVPMDKAMNLMFQQTKQNSSKAKLTFIEKNEAVKNPWILFMIEAPNFKNDKKPESQLWYVVQGETSLYTNFRAVKQSSIPDDLKEKWINFFKEGKLVYK</sequence>
<reference evidence="5 6" key="1">
    <citation type="submission" date="2018-04" db="EMBL/GenBank/DDBJ databases">
        <title>Adhaeribacter sp. HMF7616 genome sequencing and assembly.</title>
        <authorList>
            <person name="Kang H."/>
            <person name="Kang J."/>
            <person name="Cha I."/>
            <person name="Kim H."/>
            <person name="Joh K."/>
        </authorList>
    </citation>
    <scope>NUCLEOTIDE SEQUENCE [LARGE SCALE GENOMIC DNA]</scope>
    <source>
        <strain evidence="5 6">HMF7616</strain>
    </source>
</reference>
<dbReference type="RefSeq" id="WP_115373145.1">
    <property type="nucleotide sequence ID" value="NZ_QASA01000001.1"/>
</dbReference>
<keyword evidence="5" id="KW-0418">Kinase</keyword>
<dbReference type="Gene3D" id="1.25.40.10">
    <property type="entry name" value="Tetratricopeptide repeat domain"/>
    <property type="match status" value="2"/>
</dbReference>
<name>A0A369QG61_9BACT</name>
<dbReference type="GO" id="GO:0046813">
    <property type="term" value="P:receptor-mediated virion attachment to host cell"/>
    <property type="evidence" value="ECO:0007669"/>
    <property type="project" value="TreeGrafter"/>
</dbReference>
<dbReference type="AlphaFoldDB" id="A0A369QG61"/>
<protein>
    <submittedName>
        <fullName evidence="5">Non-specific serine/threonine protein kinase</fullName>
        <ecNumber evidence="5">2.7.11.1</ecNumber>
    </submittedName>
</protein>
<keyword evidence="4" id="KW-0732">Signal</keyword>
<dbReference type="Pfam" id="PF13181">
    <property type="entry name" value="TPR_8"/>
    <property type="match status" value="1"/>
</dbReference>
<dbReference type="InterPro" id="IPR050498">
    <property type="entry name" value="Ycf3"/>
</dbReference>
<organism evidence="5 6">
    <name type="scientific">Adhaeribacter pallidiroseus</name>
    <dbReference type="NCBI Taxonomy" id="2072847"/>
    <lineage>
        <taxon>Bacteria</taxon>
        <taxon>Pseudomonadati</taxon>
        <taxon>Bacteroidota</taxon>
        <taxon>Cytophagia</taxon>
        <taxon>Cytophagales</taxon>
        <taxon>Hymenobacteraceae</taxon>
        <taxon>Adhaeribacter</taxon>
    </lineage>
</organism>
<dbReference type="SUPFAM" id="SSF48452">
    <property type="entry name" value="TPR-like"/>
    <property type="match status" value="1"/>
</dbReference>
<dbReference type="OrthoDB" id="9785181at2"/>
<dbReference type="EMBL" id="QASA01000001">
    <property type="protein sequence ID" value="RDC63921.1"/>
    <property type="molecule type" value="Genomic_DNA"/>
</dbReference>
<proteinExistence type="predicted"/>
<feature type="signal peptide" evidence="4">
    <location>
        <begin position="1"/>
        <end position="21"/>
    </location>
</feature>
<dbReference type="PROSITE" id="PS50293">
    <property type="entry name" value="TPR_REGION"/>
    <property type="match status" value="1"/>
</dbReference>
<evidence type="ECO:0000313" key="5">
    <source>
        <dbReference type="EMBL" id="RDC63921.1"/>
    </source>
</evidence>
<dbReference type="Proteomes" id="UP000253919">
    <property type="component" value="Unassembled WGS sequence"/>
</dbReference>
<evidence type="ECO:0000256" key="3">
    <source>
        <dbReference type="PROSITE-ProRule" id="PRU00339"/>
    </source>
</evidence>
<evidence type="ECO:0000313" key="6">
    <source>
        <dbReference type="Proteomes" id="UP000253919"/>
    </source>
</evidence>
<dbReference type="Pfam" id="PF00515">
    <property type="entry name" value="TPR_1"/>
    <property type="match status" value="1"/>
</dbReference>
<dbReference type="GO" id="GO:0009279">
    <property type="term" value="C:cell outer membrane"/>
    <property type="evidence" value="ECO:0007669"/>
    <property type="project" value="TreeGrafter"/>
</dbReference>
<dbReference type="EC" id="2.7.11.1" evidence="5"/>
<dbReference type="InterPro" id="IPR019734">
    <property type="entry name" value="TPR_rpt"/>
</dbReference>
<keyword evidence="5" id="KW-0723">Serine/threonine-protein kinase</keyword>
<evidence type="ECO:0000256" key="1">
    <source>
        <dbReference type="ARBA" id="ARBA00022737"/>
    </source>
</evidence>